<evidence type="ECO:0000256" key="1">
    <source>
        <dbReference type="SAM" id="Phobius"/>
    </source>
</evidence>
<accession>A0ABT2TRV0</accession>
<dbReference type="EMBL" id="JAOQJL010000009">
    <property type="protein sequence ID" value="MCU6764940.1"/>
    <property type="molecule type" value="Genomic_DNA"/>
</dbReference>
<evidence type="ECO:0000313" key="2">
    <source>
        <dbReference type="EMBL" id="MCU6764940.1"/>
    </source>
</evidence>
<keyword evidence="1" id="KW-0472">Membrane</keyword>
<comment type="caution">
    <text evidence="2">The sequence shown here is derived from an EMBL/GenBank/DDBJ whole genome shotgun (WGS) entry which is preliminary data.</text>
</comment>
<dbReference type="Proteomes" id="UP001652409">
    <property type="component" value="Unassembled WGS sequence"/>
</dbReference>
<proteinExistence type="predicted"/>
<evidence type="ECO:0000313" key="3">
    <source>
        <dbReference type="Proteomes" id="UP001652409"/>
    </source>
</evidence>
<keyword evidence="3" id="KW-1185">Reference proteome</keyword>
<sequence>MLKKISGIILIIAGLFFFVTAIKTIFVDIPKAKSALKEVVYVGDEALHAENEGKTVIVCGTLELTEPSYDDELGLAFDSIRISRSKQTMRRDKSTSNSKQTLKNLTDEEKRYGVLKWGTTTSEKTYSGEGKIGDYTLSQDFIDAIRLNTTWDHYDEAELKAAGYAYVPDSSFTQKDFIEPLAQTQRNNAENDVRYFYSASDFKTGDTVTALGIQDGQTLRSAPEVTDNLQKGALDRETAIKQGGAPGIGASIFSIVFSLLLLAGGAIRFTKSK</sequence>
<dbReference type="RefSeq" id="WP_262582709.1">
    <property type="nucleotide sequence ID" value="NZ_JAOQJL010000009.1"/>
</dbReference>
<keyword evidence="1" id="KW-1133">Transmembrane helix</keyword>
<protein>
    <recommendedName>
        <fullName evidence="4">DUF3068 domain-containing protein</fullName>
    </recommendedName>
</protein>
<reference evidence="2 3" key="1">
    <citation type="journal article" date="2021" name="ISME Commun">
        <title>Automated analysis of genomic sequences facilitates high-throughput and comprehensive description of bacteria.</title>
        <authorList>
            <person name="Hitch T.C.A."/>
        </authorList>
    </citation>
    <scope>NUCLEOTIDE SEQUENCE [LARGE SCALE GENOMIC DNA]</scope>
    <source>
        <strain evidence="2 3">Sanger_23</strain>
    </source>
</reference>
<name>A0ABT2TRV0_9FIRM</name>
<evidence type="ECO:0008006" key="4">
    <source>
        <dbReference type="Google" id="ProtNLM"/>
    </source>
</evidence>
<gene>
    <name evidence="2" type="ORF">OCV61_05870</name>
</gene>
<feature type="transmembrane region" description="Helical" evidence="1">
    <location>
        <begin position="248"/>
        <end position="267"/>
    </location>
</feature>
<keyword evidence="1" id="KW-0812">Transmembrane</keyword>
<organism evidence="2 3">
    <name type="scientific">Blautia ammoniilytica</name>
    <dbReference type="NCBI Taxonomy" id="2981782"/>
    <lineage>
        <taxon>Bacteria</taxon>
        <taxon>Bacillati</taxon>
        <taxon>Bacillota</taxon>
        <taxon>Clostridia</taxon>
        <taxon>Lachnospirales</taxon>
        <taxon>Lachnospiraceae</taxon>
        <taxon>Blautia</taxon>
    </lineage>
</organism>